<dbReference type="GO" id="GO:0032259">
    <property type="term" value="P:methylation"/>
    <property type="evidence" value="ECO:0007669"/>
    <property type="project" value="UniProtKB-KW"/>
</dbReference>
<dbReference type="Gene3D" id="3.40.50.150">
    <property type="entry name" value="Vaccinia Virus protein VP39"/>
    <property type="match status" value="1"/>
</dbReference>
<dbReference type="InterPro" id="IPR029063">
    <property type="entry name" value="SAM-dependent_MTases_sf"/>
</dbReference>
<dbReference type="PANTHER" id="PTHR43861">
    <property type="entry name" value="TRANS-ACONITATE 2-METHYLTRANSFERASE-RELATED"/>
    <property type="match status" value="1"/>
</dbReference>
<keyword evidence="1" id="KW-0808">Transferase</keyword>
<evidence type="ECO:0000313" key="1">
    <source>
        <dbReference type="EMBL" id="USI74206.1"/>
    </source>
</evidence>
<dbReference type="EMBL" id="CP084930">
    <property type="protein sequence ID" value="USI74206.1"/>
    <property type="molecule type" value="Genomic_DNA"/>
</dbReference>
<dbReference type="Pfam" id="PF13489">
    <property type="entry name" value="Methyltransf_23"/>
    <property type="match status" value="1"/>
</dbReference>
<dbReference type="RefSeq" id="WP_252168010.1">
    <property type="nucleotide sequence ID" value="NZ_CP084930.1"/>
</dbReference>
<dbReference type="SUPFAM" id="SSF53335">
    <property type="entry name" value="S-adenosyl-L-methionine-dependent methyltransferases"/>
    <property type="match status" value="1"/>
</dbReference>
<accession>A0ABY4XB84</accession>
<organism evidence="1 2">
    <name type="scientific">Sphingomonas morindae</name>
    <dbReference type="NCBI Taxonomy" id="1541170"/>
    <lineage>
        <taxon>Bacteria</taxon>
        <taxon>Pseudomonadati</taxon>
        <taxon>Pseudomonadota</taxon>
        <taxon>Alphaproteobacteria</taxon>
        <taxon>Sphingomonadales</taxon>
        <taxon>Sphingomonadaceae</taxon>
        <taxon>Sphingomonas</taxon>
    </lineage>
</organism>
<protein>
    <submittedName>
        <fullName evidence="1">Class I SAM-dependent methyltransferase</fullName>
    </submittedName>
</protein>
<keyword evidence="1" id="KW-0489">Methyltransferase</keyword>
<reference evidence="1" key="1">
    <citation type="journal article" date="2022" name="Toxins">
        <title>Genomic Analysis of Sphingopyxis sp. USTB-05 for Biodegrading Cyanobacterial Hepatotoxins.</title>
        <authorList>
            <person name="Liu C."/>
            <person name="Xu Q."/>
            <person name="Zhao Z."/>
            <person name="Zhang H."/>
            <person name="Liu X."/>
            <person name="Yin C."/>
            <person name="Liu Y."/>
            <person name="Yan H."/>
        </authorList>
    </citation>
    <scope>NUCLEOTIDE SEQUENCE</scope>
    <source>
        <strain evidence="1">NBD5</strain>
    </source>
</reference>
<dbReference type="Proteomes" id="UP001056937">
    <property type="component" value="Chromosome 1"/>
</dbReference>
<keyword evidence="2" id="KW-1185">Reference proteome</keyword>
<dbReference type="GO" id="GO:0008168">
    <property type="term" value="F:methyltransferase activity"/>
    <property type="evidence" value="ECO:0007669"/>
    <property type="project" value="UniProtKB-KW"/>
</dbReference>
<sequence>MERAIYERMAEIDGEHWWFTARRQIVAQAIRDRVTLPPAPRILEIGAGTGANLPMLAAFGTVDAVEPDEAARALASRRSGIAVKGGLLPHAVALPDGGYDLIVLLDVLEHIPDDRGALTVLRAKLAPGGTLLMTVPAAPWMWSAHDVAHHHHRRYTARSFAAVMRDGGFRVRHLSHFNTLLFPLIAGVRLLHRLTGREGGDDALPGATTNRMLARIFAAERYWVTRRALPFGVSLLAIAEPS</sequence>
<name>A0ABY4XB84_9SPHN</name>
<evidence type="ECO:0000313" key="2">
    <source>
        <dbReference type="Proteomes" id="UP001056937"/>
    </source>
</evidence>
<gene>
    <name evidence="1" type="ORF">LHA26_07070</name>
</gene>
<proteinExistence type="predicted"/>
<dbReference type="CDD" id="cd02440">
    <property type="entry name" value="AdoMet_MTases"/>
    <property type="match status" value="1"/>
</dbReference>